<organism evidence="2">
    <name type="scientific">Anoplophora glabripennis</name>
    <name type="common">Asian longhorn beetle</name>
    <name type="synonym">Anoplophora nobilis</name>
    <dbReference type="NCBI Taxonomy" id="217634"/>
    <lineage>
        <taxon>Eukaryota</taxon>
        <taxon>Metazoa</taxon>
        <taxon>Ecdysozoa</taxon>
        <taxon>Arthropoda</taxon>
        <taxon>Hexapoda</taxon>
        <taxon>Insecta</taxon>
        <taxon>Pterygota</taxon>
        <taxon>Neoptera</taxon>
        <taxon>Endopterygota</taxon>
        <taxon>Coleoptera</taxon>
        <taxon>Polyphaga</taxon>
        <taxon>Cucujiformia</taxon>
        <taxon>Chrysomeloidea</taxon>
        <taxon>Cerambycidae</taxon>
        <taxon>Lamiinae</taxon>
        <taxon>Lamiini</taxon>
        <taxon>Anoplophora</taxon>
    </lineage>
</organism>
<evidence type="ECO:0000256" key="1">
    <source>
        <dbReference type="SAM" id="MobiDB-lite"/>
    </source>
</evidence>
<keyword evidence="2" id="KW-0695">RNA-directed DNA polymerase</keyword>
<sequence>SKGDFLDTMKTAKLALFPKPGREGGEASDFRPICLLNTLAKLYEGVIVHKLKEEIDRCGGLSERQFGFRKGMSTLDALETVLETVARVNRNNNWCALSSGGRSKCLQHGLLESNSCGTANHGDKRSSAESNLKLPVQKEGDSV</sequence>
<proteinExistence type="predicted"/>
<feature type="region of interest" description="Disordered" evidence="1">
    <location>
        <begin position="118"/>
        <end position="143"/>
    </location>
</feature>
<keyword evidence="2" id="KW-0808">Transferase</keyword>
<dbReference type="AlphaFoldDB" id="V5GDS9"/>
<evidence type="ECO:0000313" key="2">
    <source>
        <dbReference type="EMBL" id="JAB68315.1"/>
    </source>
</evidence>
<dbReference type="GO" id="GO:0003964">
    <property type="term" value="F:RNA-directed DNA polymerase activity"/>
    <property type="evidence" value="ECO:0007669"/>
    <property type="project" value="UniProtKB-KW"/>
</dbReference>
<name>V5GDS9_ANOGL</name>
<gene>
    <name evidence="2" type="primary">RTXE</name>
</gene>
<dbReference type="PANTHER" id="PTHR19446">
    <property type="entry name" value="REVERSE TRANSCRIPTASES"/>
    <property type="match status" value="1"/>
</dbReference>
<feature type="non-terminal residue" evidence="2">
    <location>
        <position position="1"/>
    </location>
</feature>
<reference evidence="2" key="1">
    <citation type="submission" date="2013-07" db="EMBL/GenBank/DDBJ databases">
        <title>Midgut Transcriptome Profiling of Anoplphora glabripennis, a Lignocellulose Degrading, Wood-Boring Cerambycid.</title>
        <authorList>
            <person name="Scully E.D."/>
            <person name="Hoover K."/>
            <person name="Carlson J.E."/>
            <person name="Tien M."/>
            <person name="Geib S.M."/>
        </authorList>
    </citation>
    <scope>NUCLEOTIDE SEQUENCE</scope>
</reference>
<accession>V5GDS9</accession>
<protein>
    <submittedName>
        <fullName evidence="2">Putative RNA-directed DNA polymerase from transposon X-element</fullName>
    </submittedName>
</protein>
<dbReference type="EMBL" id="GALX01000151">
    <property type="protein sequence ID" value="JAB68315.1"/>
    <property type="molecule type" value="Transcribed_RNA"/>
</dbReference>
<keyword evidence="2" id="KW-0548">Nucleotidyltransferase</keyword>